<reference evidence="2 3" key="2">
    <citation type="journal article" date="2022" name="Int. J. Syst. Evol. Microbiol.">
        <title>Strains of Bradyrhizobium barranii sp. nov. associated with legumes native to Canada are symbionts of soybeans and belong to different subspecies (subsp. barranii subsp. nov. and subsp. apii subsp. nov.) and symbiovars (sv. glycinearum and sv. septentrionale).</title>
        <authorList>
            <person name="Bromfield E.S.P."/>
            <person name="Cloutier S."/>
            <person name="Wasai-Hara S."/>
            <person name="Minamisawa K."/>
        </authorList>
    </citation>
    <scope>NUCLEOTIDE SEQUENCE [LARGE SCALE GENOMIC DNA]</scope>
    <source>
        <strain evidence="2 3">144S4</strain>
    </source>
</reference>
<sequence>MKKPVLSIDEQEPKKILRADRPPMEGFVTIVDGHFKSEFDDVEAAEASGRKLKAIYPMLQIEIYDAANKVRTLLS</sequence>
<dbReference type="Proteomes" id="UP000664702">
    <property type="component" value="Chromosome"/>
</dbReference>
<gene>
    <name evidence="2" type="ORF">J4G43_040720</name>
    <name evidence="1" type="ORF">J4G43_42575</name>
</gene>
<dbReference type="EMBL" id="JAGEMI010000001">
    <property type="protein sequence ID" value="MBO1867335.1"/>
    <property type="molecule type" value="Genomic_DNA"/>
</dbReference>
<name>A0A939MGI8_9BRAD</name>
<evidence type="ECO:0000313" key="3">
    <source>
        <dbReference type="Proteomes" id="UP000664702"/>
    </source>
</evidence>
<dbReference type="RefSeq" id="WP_208088310.1">
    <property type="nucleotide sequence ID" value="NZ_CP086136.1"/>
</dbReference>
<evidence type="ECO:0000313" key="1">
    <source>
        <dbReference type="EMBL" id="MBO1867335.1"/>
    </source>
</evidence>
<evidence type="ECO:0000313" key="2">
    <source>
        <dbReference type="EMBL" id="UEM10881.1"/>
    </source>
</evidence>
<organism evidence="1">
    <name type="scientific">Bradyrhizobium barranii subsp. barranii</name>
    <dbReference type="NCBI Taxonomy" id="2823807"/>
    <lineage>
        <taxon>Bacteria</taxon>
        <taxon>Pseudomonadati</taxon>
        <taxon>Pseudomonadota</taxon>
        <taxon>Alphaproteobacteria</taxon>
        <taxon>Hyphomicrobiales</taxon>
        <taxon>Nitrobacteraceae</taxon>
        <taxon>Bradyrhizobium</taxon>
        <taxon>Bradyrhizobium barranii</taxon>
    </lineage>
</organism>
<dbReference type="EMBL" id="CP086136">
    <property type="protein sequence ID" value="UEM10881.1"/>
    <property type="molecule type" value="Genomic_DNA"/>
</dbReference>
<protein>
    <submittedName>
        <fullName evidence="1">Uncharacterized protein</fullName>
    </submittedName>
</protein>
<proteinExistence type="predicted"/>
<dbReference type="KEGG" id="bban:J4G43_040720"/>
<reference evidence="1" key="1">
    <citation type="submission" date="2021-03" db="EMBL/GenBank/DDBJ databases">
        <title>Whole Genome Sequence of Bradyrhizobium sp. Strain 144S4.</title>
        <authorList>
            <person name="Bromfield E.S.P."/>
            <person name="Cloutier S."/>
        </authorList>
    </citation>
    <scope>NUCLEOTIDE SEQUENCE [LARGE SCALE GENOMIC DNA]</scope>
    <source>
        <strain evidence="1">144S4</strain>
    </source>
</reference>
<dbReference type="AlphaFoldDB" id="A0A939MGI8"/>
<accession>A0A939MGI8</accession>